<dbReference type="PROSITE" id="PS00028">
    <property type="entry name" value="ZINC_FINGER_C2H2_1"/>
    <property type="match status" value="1"/>
</dbReference>
<protein>
    <recommendedName>
        <fullName evidence="2">C2H2-type domain-containing protein</fullName>
    </recommendedName>
</protein>
<dbReference type="EMBL" id="MU004244">
    <property type="protein sequence ID" value="KAF2663777.1"/>
    <property type="molecule type" value="Genomic_DNA"/>
</dbReference>
<dbReference type="Proteomes" id="UP000799302">
    <property type="component" value="Unassembled WGS sequence"/>
</dbReference>
<dbReference type="AlphaFoldDB" id="A0A6A6TX79"/>
<evidence type="ECO:0000313" key="4">
    <source>
        <dbReference type="Proteomes" id="UP000799302"/>
    </source>
</evidence>
<feature type="domain" description="C2H2-type" evidence="2">
    <location>
        <begin position="34"/>
        <end position="57"/>
    </location>
</feature>
<evidence type="ECO:0000313" key="3">
    <source>
        <dbReference type="EMBL" id="KAF2663777.1"/>
    </source>
</evidence>
<gene>
    <name evidence="3" type="ORF">BT63DRAFT_111953</name>
</gene>
<evidence type="ECO:0000256" key="1">
    <source>
        <dbReference type="SAM" id="MobiDB-lite"/>
    </source>
</evidence>
<dbReference type="InterPro" id="IPR013087">
    <property type="entry name" value="Znf_C2H2_type"/>
</dbReference>
<evidence type="ECO:0000259" key="2">
    <source>
        <dbReference type="PROSITE" id="PS00028"/>
    </source>
</evidence>
<organism evidence="3 4">
    <name type="scientific">Microthyrium microscopicum</name>
    <dbReference type="NCBI Taxonomy" id="703497"/>
    <lineage>
        <taxon>Eukaryota</taxon>
        <taxon>Fungi</taxon>
        <taxon>Dikarya</taxon>
        <taxon>Ascomycota</taxon>
        <taxon>Pezizomycotina</taxon>
        <taxon>Dothideomycetes</taxon>
        <taxon>Dothideomycetes incertae sedis</taxon>
        <taxon>Microthyriales</taxon>
        <taxon>Microthyriaceae</taxon>
        <taxon>Microthyrium</taxon>
    </lineage>
</organism>
<reference evidence="3" key="1">
    <citation type="journal article" date="2020" name="Stud. Mycol.">
        <title>101 Dothideomycetes genomes: a test case for predicting lifestyles and emergence of pathogens.</title>
        <authorList>
            <person name="Haridas S."/>
            <person name="Albert R."/>
            <person name="Binder M."/>
            <person name="Bloem J."/>
            <person name="Labutti K."/>
            <person name="Salamov A."/>
            <person name="Andreopoulos B."/>
            <person name="Baker S."/>
            <person name="Barry K."/>
            <person name="Bills G."/>
            <person name="Bluhm B."/>
            <person name="Cannon C."/>
            <person name="Castanera R."/>
            <person name="Culley D."/>
            <person name="Daum C."/>
            <person name="Ezra D."/>
            <person name="Gonzalez J."/>
            <person name="Henrissat B."/>
            <person name="Kuo A."/>
            <person name="Liang C."/>
            <person name="Lipzen A."/>
            <person name="Lutzoni F."/>
            <person name="Magnuson J."/>
            <person name="Mondo S."/>
            <person name="Nolan M."/>
            <person name="Ohm R."/>
            <person name="Pangilinan J."/>
            <person name="Park H.-J."/>
            <person name="Ramirez L."/>
            <person name="Alfaro M."/>
            <person name="Sun H."/>
            <person name="Tritt A."/>
            <person name="Yoshinaga Y."/>
            <person name="Zwiers L.-H."/>
            <person name="Turgeon B."/>
            <person name="Goodwin S."/>
            <person name="Spatafora J."/>
            <person name="Crous P."/>
            <person name="Grigoriev I."/>
        </authorList>
    </citation>
    <scope>NUCLEOTIDE SEQUENCE</scope>
    <source>
        <strain evidence="3">CBS 115976</strain>
    </source>
</reference>
<dbReference type="OrthoDB" id="5275938at2759"/>
<accession>A0A6A6TX79</accession>
<sequence length="415" mass="47041">MSLFGGSVDSDAERSHKRQRRNGDQAKDPFLWRCPYTSCDLQFIWAQNRLKHLQRSHWKGGDPAAPNMPEEEKTRRPNQVLSLYDGGNYIVTLGSKEEGLLEVAVSSEALSIASPVWRVLMSGGRAGHQFKEAVERQASFVEDDPDSMLLLFSIAHMEFNRVPKVLEIDQLHALAVTCNKYDCANRVTPWARSWMGPTRKSLPNRKGNRQKETEFSDLRVPDIAWTFGDTETFQLATKLLLDNVTHGNAPGTIDFSDWEDEDDVIVPQYNDCLLQARERILNGLCGVFDEAVNRLSSTVCEEPNHTGCHPFALGYLVRGLRVLDIWPVRVSYGAIGSINFVYRQLRVLAGQYPKEVRKVESSGICENITTERPDGLNVYESLEKILLDGMASATHTYHLDRLRMTNRKLKLFPEN</sequence>
<keyword evidence="4" id="KW-1185">Reference proteome</keyword>
<name>A0A6A6TX79_9PEZI</name>
<feature type="region of interest" description="Disordered" evidence="1">
    <location>
        <begin position="57"/>
        <end position="76"/>
    </location>
</feature>
<proteinExistence type="predicted"/>
<feature type="region of interest" description="Disordered" evidence="1">
    <location>
        <begin position="1"/>
        <end position="23"/>
    </location>
</feature>